<comment type="caution">
    <text evidence="1">The sequence shown here is derived from an EMBL/GenBank/DDBJ whole genome shotgun (WGS) entry which is preliminary data.</text>
</comment>
<dbReference type="EMBL" id="JBHTKN010000001">
    <property type="protein sequence ID" value="MFD1040885.1"/>
    <property type="molecule type" value="Genomic_DNA"/>
</dbReference>
<dbReference type="Pfam" id="PF13489">
    <property type="entry name" value="Methyltransf_23"/>
    <property type="match status" value="1"/>
</dbReference>
<organism evidence="1 2">
    <name type="scientific">Pseudoxanthomonas kaohsiungensis</name>
    <dbReference type="NCBI Taxonomy" id="283923"/>
    <lineage>
        <taxon>Bacteria</taxon>
        <taxon>Pseudomonadati</taxon>
        <taxon>Pseudomonadota</taxon>
        <taxon>Gammaproteobacteria</taxon>
        <taxon>Lysobacterales</taxon>
        <taxon>Lysobacteraceae</taxon>
        <taxon>Pseudoxanthomonas</taxon>
    </lineage>
</organism>
<dbReference type="SUPFAM" id="SSF53335">
    <property type="entry name" value="S-adenosyl-L-methionine-dependent methyltransferases"/>
    <property type="match status" value="1"/>
</dbReference>
<dbReference type="Gene3D" id="3.40.50.150">
    <property type="entry name" value="Vaccinia Virus protein VP39"/>
    <property type="match status" value="1"/>
</dbReference>
<evidence type="ECO:0000313" key="1">
    <source>
        <dbReference type="EMBL" id="MFD1040885.1"/>
    </source>
</evidence>
<evidence type="ECO:0000313" key="2">
    <source>
        <dbReference type="Proteomes" id="UP001597033"/>
    </source>
</evidence>
<proteinExistence type="predicted"/>
<accession>A0ABW3LVE6</accession>
<name>A0ABW3LVE6_9GAMM</name>
<keyword evidence="1" id="KW-0489">Methyltransferase</keyword>
<protein>
    <submittedName>
        <fullName evidence="1">Class I SAM-dependent methyltransferase</fullName>
        <ecNumber evidence="1">2.1.1.222</ecNumber>
        <ecNumber evidence="1">2.1.1.64</ecNumber>
    </submittedName>
</protein>
<dbReference type="RefSeq" id="WP_162376265.1">
    <property type="nucleotide sequence ID" value="NZ_JBHTKN010000001.1"/>
</dbReference>
<dbReference type="EC" id="2.1.1.222" evidence="1"/>
<reference evidence="2" key="1">
    <citation type="journal article" date="2019" name="Int. J. Syst. Evol. Microbiol.">
        <title>The Global Catalogue of Microorganisms (GCM) 10K type strain sequencing project: providing services to taxonomists for standard genome sequencing and annotation.</title>
        <authorList>
            <consortium name="The Broad Institute Genomics Platform"/>
            <consortium name="The Broad Institute Genome Sequencing Center for Infectious Disease"/>
            <person name="Wu L."/>
            <person name="Ma J."/>
        </authorList>
    </citation>
    <scope>NUCLEOTIDE SEQUENCE [LARGE SCALE GENOMIC DNA]</scope>
    <source>
        <strain evidence="2">CCUG 55854</strain>
    </source>
</reference>
<dbReference type="GO" id="GO:0032259">
    <property type="term" value="P:methylation"/>
    <property type="evidence" value="ECO:0007669"/>
    <property type="project" value="UniProtKB-KW"/>
</dbReference>
<keyword evidence="1" id="KW-0808">Transferase</keyword>
<gene>
    <name evidence="1" type="ORF">ACFQ2N_00790</name>
</gene>
<dbReference type="EC" id="2.1.1.64" evidence="1"/>
<dbReference type="Proteomes" id="UP001597033">
    <property type="component" value="Unassembled WGS sequence"/>
</dbReference>
<dbReference type="GO" id="GO:0102208">
    <property type="term" value="F:2-polyprenyl-6-hydroxyphenol methylase activity"/>
    <property type="evidence" value="ECO:0007669"/>
    <property type="project" value="UniProtKB-EC"/>
</dbReference>
<dbReference type="GO" id="GO:0061542">
    <property type="term" value="F:3-demethylubiquinol 3-O-methyltransferase activity"/>
    <property type="evidence" value="ECO:0007669"/>
    <property type="project" value="UniProtKB-EC"/>
</dbReference>
<sequence>MSDHAAEVLPEPTLETVASQLCTSQQFLEPVYDRLCREIAQDKLFHRKQWEYIYILRALEQLCVLQPGYSGLGFGCGKEPLAAVMARRGVNVLCTDIEPVEEGDAYWGSTDVRGFFYEGICSWETFEKHVSFRPANMNAIPDDLGQHEFIWSSCALEHLGSLQHGIDFVLNANKCLKPGGIAVHTTEYNVEGDDETFESVGLSLYRRKDMLRLKSLVEDQGHVFLPINFNTGDGELDKYVDLPPYNRNKHLKLIVEEKYVTTSIGFIIIKH</sequence>
<keyword evidence="2" id="KW-1185">Reference proteome</keyword>
<dbReference type="InterPro" id="IPR029063">
    <property type="entry name" value="SAM-dependent_MTases_sf"/>
</dbReference>